<protein>
    <submittedName>
        <fullName evidence="2">Uncharacterized protein</fullName>
    </submittedName>
</protein>
<sequence length="88" mass="10271">MMLMHQDSETESDTEEVQQERKSKRKEEESVINTNPPPHMDISTHDATIPELEPEPEPEHVMPVMQFGPKPEQILTDLLAFRQVHRIK</sequence>
<comment type="caution">
    <text evidence="2">The sequence shown here is derived from an EMBL/GenBank/DDBJ whole genome shotgun (WGS) entry which is preliminary data.</text>
</comment>
<accession>A0ABU6ZVR3</accession>
<feature type="compositionally biased region" description="Basic and acidic residues" evidence="1">
    <location>
        <begin position="18"/>
        <end position="29"/>
    </location>
</feature>
<proteinExistence type="predicted"/>
<dbReference type="Proteomes" id="UP001341840">
    <property type="component" value="Unassembled WGS sequence"/>
</dbReference>
<organism evidence="2 3">
    <name type="scientific">Stylosanthes scabra</name>
    <dbReference type="NCBI Taxonomy" id="79078"/>
    <lineage>
        <taxon>Eukaryota</taxon>
        <taxon>Viridiplantae</taxon>
        <taxon>Streptophyta</taxon>
        <taxon>Embryophyta</taxon>
        <taxon>Tracheophyta</taxon>
        <taxon>Spermatophyta</taxon>
        <taxon>Magnoliopsida</taxon>
        <taxon>eudicotyledons</taxon>
        <taxon>Gunneridae</taxon>
        <taxon>Pentapetalae</taxon>
        <taxon>rosids</taxon>
        <taxon>fabids</taxon>
        <taxon>Fabales</taxon>
        <taxon>Fabaceae</taxon>
        <taxon>Papilionoideae</taxon>
        <taxon>50 kb inversion clade</taxon>
        <taxon>dalbergioids sensu lato</taxon>
        <taxon>Dalbergieae</taxon>
        <taxon>Pterocarpus clade</taxon>
        <taxon>Stylosanthes</taxon>
    </lineage>
</organism>
<feature type="region of interest" description="Disordered" evidence="1">
    <location>
        <begin position="1"/>
        <end position="62"/>
    </location>
</feature>
<name>A0ABU6ZVR3_9FABA</name>
<evidence type="ECO:0000313" key="3">
    <source>
        <dbReference type="Proteomes" id="UP001341840"/>
    </source>
</evidence>
<keyword evidence="3" id="KW-1185">Reference proteome</keyword>
<evidence type="ECO:0000313" key="2">
    <source>
        <dbReference type="EMBL" id="MED6226071.1"/>
    </source>
</evidence>
<evidence type="ECO:0000256" key="1">
    <source>
        <dbReference type="SAM" id="MobiDB-lite"/>
    </source>
</evidence>
<gene>
    <name evidence="2" type="ORF">PIB30_099944</name>
</gene>
<reference evidence="2 3" key="1">
    <citation type="journal article" date="2023" name="Plants (Basel)">
        <title>Bridging the Gap: Combining Genomics and Transcriptomics Approaches to Understand Stylosanthes scabra, an Orphan Legume from the Brazilian Caatinga.</title>
        <authorList>
            <person name="Ferreira-Neto J.R.C."/>
            <person name="da Silva M.D."/>
            <person name="Binneck E."/>
            <person name="de Melo N.F."/>
            <person name="da Silva R.H."/>
            <person name="de Melo A.L.T.M."/>
            <person name="Pandolfi V."/>
            <person name="Bustamante F.O."/>
            <person name="Brasileiro-Vidal A.C."/>
            <person name="Benko-Iseppon A.M."/>
        </authorList>
    </citation>
    <scope>NUCLEOTIDE SEQUENCE [LARGE SCALE GENOMIC DNA]</scope>
    <source>
        <tissue evidence="2">Leaves</tissue>
    </source>
</reference>
<dbReference type="EMBL" id="JASCZI010274597">
    <property type="protein sequence ID" value="MED6226071.1"/>
    <property type="molecule type" value="Genomic_DNA"/>
</dbReference>